<dbReference type="PANTHER" id="PTHR43304:SF1">
    <property type="entry name" value="PAC DOMAIN-CONTAINING PROTEIN"/>
    <property type="match status" value="1"/>
</dbReference>
<feature type="domain" description="PAC" evidence="10">
    <location>
        <begin position="693"/>
        <end position="746"/>
    </location>
</feature>
<feature type="coiled-coil region" evidence="7">
    <location>
        <begin position="730"/>
        <end position="757"/>
    </location>
</feature>
<feature type="domain" description="PAC" evidence="10">
    <location>
        <begin position="561"/>
        <end position="613"/>
    </location>
</feature>
<dbReference type="SMART" id="SM00091">
    <property type="entry name" value="PAS"/>
    <property type="match status" value="5"/>
</dbReference>
<dbReference type="Proteomes" id="UP000738376">
    <property type="component" value="Unassembled WGS sequence"/>
</dbReference>
<evidence type="ECO:0000313" key="11">
    <source>
        <dbReference type="EMBL" id="NMF57666.1"/>
    </source>
</evidence>
<keyword evidence="6" id="KW-0902">Two-component regulatory system</keyword>
<evidence type="ECO:0000256" key="4">
    <source>
        <dbReference type="ARBA" id="ARBA00022679"/>
    </source>
</evidence>
<evidence type="ECO:0000256" key="5">
    <source>
        <dbReference type="ARBA" id="ARBA00022777"/>
    </source>
</evidence>
<dbReference type="InterPro" id="IPR052162">
    <property type="entry name" value="Sensor_kinase/Photoreceptor"/>
</dbReference>
<gene>
    <name evidence="11" type="ORF">HC246_06465</name>
</gene>
<keyword evidence="7" id="KW-0175">Coiled coil</keyword>
<dbReference type="InterPro" id="IPR000014">
    <property type="entry name" value="PAS"/>
</dbReference>
<dbReference type="PROSITE" id="PS50113">
    <property type="entry name" value="PAC"/>
    <property type="match status" value="5"/>
</dbReference>
<keyword evidence="3" id="KW-0597">Phosphoprotein</keyword>
<feature type="domain" description="PAC" evidence="10">
    <location>
        <begin position="402"/>
        <end position="454"/>
    </location>
</feature>
<evidence type="ECO:0000256" key="1">
    <source>
        <dbReference type="ARBA" id="ARBA00000085"/>
    </source>
</evidence>
<dbReference type="SMART" id="SM00086">
    <property type="entry name" value="PAC"/>
    <property type="match status" value="5"/>
</dbReference>
<dbReference type="InterPro" id="IPR004358">
    <property type="entry name" value="Sig_transdc_His_kin-like_C"/>
</dbReference>
<dbReference type="CDD" id="cd00082">
    <property type="entry name" value="HisKA"/>
    <property type="match status" value="1"/>
</dbReference>
<feature type="domain" description="PAS" evidence="9">
    <location>
        <begin position="614"/>
        <end position="691"/>
    </location>
</feature>
<sequence>MSDHFNAFPWCENILSKIAIAVPASIYSFAERVDGSIAFTYISPYVQEIHEVTVEAVMANANLIFEQIHPDDSASYIAAVETSKVNLQPFRHEFRIITPSGKLKWIQANSRPERLPNQATVWYGMALDITTQKESELALARVNDELREQSIKLKQAQQETENAQQELLKLGETALQLTENIPVGTYVMKVKTDGSPQFTFISDRWLKMADLRREDVIADPYIAFRCVHPDEYDAFIALNLEVIEKGLPFYWEGRVIVNGEIRWYSAESNPRVLSDGSYAWEGVMIDISDRIKTEQRLIQINNELEQQISLRTIELKEREANYLALRESEEKFHLSFDNANIGMCLVDLQGNLLQVNPTMCQIFGYSQDELIGMNVATLALPEDDQVSSKFIQGAVNEHRDSNVFEKRYRHRQGHIIYGEISSSLVRDANGNPLYFISHVQDITDRKMHERELQKAHDVIAQSNIELEERVSQRTADLQAKETALRKSERIFRSYFEQSLIGMAMTSPSKGWLNVNDKLCEILGYSFAELQELTWDEMTYLDDLAMDLEQFNRVLNGESEGYEIDKRFIHKNGQIIYTSLSVQVHRKSDGLVDFFVVLLQDISDRKKTEFALQESQDFLQKVIDASPHIIYIYDIQEQRNIYVNREIETILGYTSAEVQAMGSAFFATLMHPDDLQNIPAEYERLRKAVDGEIYDYEYRMRNVQGEWRWLHSRHSVFSRDAAGNVKYNIGSAQDITERKLAEQENQRLKERLEFILSSNPAVIFTCTADSKNTVTFISDNVQAVMGYSAAEILTNPNFWSEHLHPEDIAHAIDGICKLFERGYHISEYRSLHRDGDYRWLRNEMRIVRDAQGNPLEIVGFFTDIGDRKKAEEKLQQIYEKLLQATRLKDEFLASMSHELRTPLNAILGMTESLQEEIYGSINERQTKALQTVERSSMHLLELINDILDVAKIEAGQMKLDLTAISIPSLCEASLGFVRQQALKKNIQIHTILSLQLPQIHLDERRIRQALINLLNNAVKFTLEGGQVTLEVIYPAPTANLDSTYLRLAVRDTGIGIPPESISQLFQHFIQIDSALNRKYEGTGLGLALVKQIVELHGGEVGVTSEVGVGSCFYIDLPCQHLSSST</sequence>
<keyword evidence="12" id="KW-1185">Reference proteome</keyword>
<dbReference type="SMART" id="SM00388">
    <property type="entry name" value="HisKA"/>
    <property type="match status" value="1"/>
</dbReference>
<dbReference type="Gene3D" id="3.30.450.20">
    <property type="entry name" value="PAS domain"/>
    <property type="match status" value="6"/>
</dbReference>
<evidence type="ECO:0000259" key="9">
    <source>
        <dbReference type="PROSITE" id="PS50112"/>
    </source>
</evidence>
<comment type="caution">
    <text evidence="11">The sequence shown here is derived from an EMBL/GenBank/DDBJ whole genome shotgun (WGS) entry which is preliminary data.</text>
</comment>
<dbReference type="PROSITE" id="PS50112">
    <property type="entry name" value="PAS"/>
    <property type="match status" value="3"/>
</dbReference>
<dbReference type="InterPro" id="IPR036890">
    <property type="entry name" value="HATPase_C_sf"/>
</dbReference>
<dbReference type="InterPro" id="IPR000700">
    <property type="entry name" value="PAS-assoc_C"/>
</dbReference>
<keyword evidence="5" id="KW-0418">Kinase</keyword>
<dbReference type="InterPro" id="IPR013655">
    <property type="entry name" value="PAS_fold_3"/>
</dbReference>
<dbReference type="Pfam" id="PF08447">
    <property type="entry name" value="PAS_3"/>
    <property type="match status" value="4"/>
</dbReference>
<dbReference type="SUPFAM" id="SSF55785">
    <property type="entry name" value="PYP-like sensor domain (PAS domain)"/>
    <property type="match status" value="6"/>
</dbReference>
<feature type="coiled-coil region" evidence="7">
    <location>
        <begin position="139"/>
        <end position="173"/>
    </location>
</feature>
<accession>A0ABX1LQ80</accession>
<dbReference type="SMART" id="SM00387">
    <property type="entry name" value="HATPase_c"/>
    <property type="match status" value="1"/>
</dbReference>
<dbReference type="Pfam" id="PF00512">
    <property type="entry name" value="HisKA"/>
    <property type="match status" value="1"/>
</dbReference>
<reference evidence="11 12" key="1">
    <citation type="submission" date="2020-03" db="EMBL/GenBank/DDBJ databases">
        <title>Draft Genome Sequence of 2-Methylisoborneol Producing Pseudanabaena yagii Strain GIHE-NHR1 Isolated from North Han River in South Korea.</title>
        <authorList>
            <person name="Jeong J."/>
        </authorList>
    </citation>
    <scope>NUCLEOTIDE SEQUENCE [LARGE SCALE GENOMIC DNA]</scope>
    <source>
        <strain evidence="11 12">GIHE-NHR1</strain>
    </source>
</reference>
<dbReference type="InterPro" id="IPR003661">
    <property type="entry name" value="HisK_dim/P_dom"/>
</dbReference>
<feature type="domain" description="PAS" evidence="9">
    <location>
        <begin position="328"/>
        <end position="398"/>
    </location>
</feature>
<dbReference type="PROSITE" id="PS50109">
    <property type="entry name" value="HIS_KIN"/>
    <property type="match status" value="1"/>
</dbReference>
<dbReference type="InterPro" id="IPR001610">
    <property type="entry name" value="PAC"/>
</dbReference>
<evidence type="ECO:0000256" key="7">
    <source>
        <dbReference type="SAM" id="Coils"/>
    </source>
</evidence>
<evidence type="ECO:0000259" key="8">
    <source>
        <dbReference type="PROSITE" id="PS50109"/>
    </source>
</evidence>
<evidence type="ECO:0000256" key="3">
    <source>
        <dbReference type="ARBA" id="ARBA00022553"/>
    </source>
</evidence>
<evidence type="ECO:0000256" key="2">
    <source>
        <dbReference type="ARBA" id="ARBA00012438"/>
    </source>
</evidence>
<dbReference type="PRINTS" id="PR00344">
    <property type="entry name" value="BCTRLSENSOR"/>
</dbReference>
<dbReference type="SUPFAM" id="SSF55874">
    <property type="entry name" value="ATPase domain of HSP90 chaperone/DNA topoisomerase II/histidine kinase"/>
    <property type="match status" value="1"/>
</dbReference>
<evidence type="ECO:0000259" key="10">
    <source>
        <dbReference type="PROSITE" id="PS50113"/>
    </source>
</evidence>
<proteinExistence type="predicted"/>
<evidence type="ECO:0000313" key="12">
    <source>
        <dbReference type="Proteomes" id="UP000738376"/>
    </source>
</evidence>
<protein>
    <recommendedName>
        <fullName evidence="2">histidine kinase</fullName>
        <ecNumber evidence="2">2.7.13.3</ecNumber>
    </recommendedName>
</protein>
<dbReference type="NCBIfam" id="TIGR00229">
    <property type="entry name" value="sensory_box"/>
    <property type="match status" value="4"/>
</dbReference>
<dbReference type="CDD" id="cd00130">
    <property type="entry name" value="PAS"/>
    <property type="match status" value="5"/>
</dbReference>
<feature type="domain" description="PAC" evidence="10">
    <location>
        <begin position="90"/>
        <end position="141"/>
    </location>
</feature>
<dbReference type="PANTHER" id="PTHR43304">
    <property type="entry name" value="PHYTOCHROME-LIKE PROTEIN CPH1"/>
    <property type="match status" value="1"/>
</dbReference>
<dbReference type="SUPFAM" id="SSF47384">
    <property type="entry name" value="Homodimeric domain of signal transducing histidine kinase"/>
    <property type="match status" value="1"/>
</dbReference>
<evidence type="ECO:0000256" key="6">
    <source>
        <dbReference type="ARBA" id="ARBA00023012"/>
    </source>
</evidence>
<dbReference type="InterPro" id="IPR013767">
    <property type="entry name" value="PAS_fold"/>
</dbReference>
<dbReference type="Pfam" id="PF00989">
    <property type="entry name" value="PAS"/>
    <property type="match status" value="1"/>
</dbReference>
<feature type="domain" description="Histidine kinase" evidence="8">
    <location>
        <begin position="893"/>
        <end position="1119"/>
    </location>
</feature>
<dbReference type="Pfam" id="PF02518">
    <property type="entry name" value="HATPase_c"/>
    <property type="match status" value="1"/>
</dbReference>
<dbReference type="CDD" id="cd16922">
    <property type="entry name" value="HATPase_EvgS-ArcB-TorS-like"/>
    <property type="match status" value="1"/>
</dbReference>
<dbReference type="RefSeq" id="WP_169362665.1">
    <property type="nucleotide sequence ID" value="NZ_JAAVJL010000001.1"/>
</dbReference>
<dbReference type="Gene3D" id="1.10.287.130">
    <property type="match status" value="1"/>
</dbReference>
<organism evidence="11 12">
    <name type="scientific">Pseudanabaena yagii GIHE-NHR1</name>
    <dbReference type="NCBI Taxonomy" id="2722753"/>
    <lineage>
        <taxon>Bacteria</taxon>
        <taxon>Bacillati</taxon>
        <taxon>Cyanobacteriota</taxon>
        <taxon>Cyanophyceae</taxon>
        <taxon>Pseudanabaenales</taxon>
        <taxon>Pseudanabaenaceae</taxon>
        <taxon>Pseudanabaena</taxon>
        <taxon>Pseudanabaena yagii</taxon>
    </lineage>
</organism>
<feature type="domain" description="PAC" evidence="10">
    <location>
        <begin position="823"/>
        <end position="875"/>
    </location>
</feature>
<dbReference type="InterPro" id="IPR005467">
    <property type="entry name" value="His_kinase_dom"/>
</dbReference>
<comment type="catalytic activity">
    <reaction evidence="1">
        <text>ATP + protein L-histidine = ADP + protein N-phospho-L-histidine.</text>
        <dbReference type="EC" id="2.7.13.3"/>
    </reaction>
</comment>
<dbReference type="InterPro" id="IPR035965">
    <property type="entry name" value="PAS-like_dom_sf"/>
</dbReference>
<dbReference type="Gene3D" id="3.30.565.10">
    <property type="entry name" value="Histidine kinase-like ATPase, C-terminal domain"/>
    <property type="match status" value="1"/>
</dbReference>
<name>A0ABX1LQ80_9CYAN</name>
<dbReference type="EC" id="2.7.13.3" evidence="2"/>
<dbReference type="InterPro" id="IPR003594">
    <property type="entry name" value="HATPase_dom"/>
</dbReference>
<feature type="domain" description="PAS" evidence="9">
    <location>
        <begin position="747"/>
        <end position="821"/>
    </location>
</feature>
<dbReference type="InterPro" id="IPR036097">
    <property type="entry name" value="HisK_dim/P_sf"/>
</dbReference>
<dbReference type="EMBL" id="JAAVJL010000001">
    <property type="protein sequence ID" value="NMF57666.1"/>
    <property type="molecule type" value="Genomic_DNA"/>
</dbReference>
<keyword evidence="4" id="KW-0808">Transferase</keyword>